<reference evidence="2 3" key="1">
    <citation type="submission" date="2024-02" db="EMBL/GenBank/DDBJ databases">
        <authorList>
            <person name="Daric V."/>
            <person name="Darras S."/>
        </authorList>
    </citation>
    <scope>NUCLEOTIDE SEQUENCE [LARGE SCALE GENOMIC DNA]</scope>
</reference>
<feature type="transmembrane region" description="Helical" evidence="1">
    <location>
        <begin position="120"/>
        <end position="150"/>
    </location>
</feature>
<sequence length="351" mass="39507">MTDNMGSPANQVIYSTVGECKGQQSSPKNECLCHHRRSKCQLSQLPTTSAPSYKTLDTPGSREVFFYKNQYRGREANAMKGVLTLSCLSALMAMLSVILLHAMSSIWLDPKRNLKLNEEFVYITVTLAATSASLNFCALSTFCIQIYLVYTDHRQDEYVILRFLQEVSTIRFVASFSVFISIPIFMTSFAGYMYMEFRPIAAFIAMSVMGAACLYIIVVLLISYCKWNKTQQTVSTYAKLKANQKIQELPNDSKKPQNVKQFVRQDATSPGILTNHHAVAKDEIYLMKPCKIEQNHKTADDRVSISCHSNDELSQHCEISNAANPNKVRERNNVIAKEVKKGSKSVNTTLV</sequence>
<evidence type="ECO:0000256" key="1">
    <source>
        <dbReference type="SAM" id="Phobius"/>
    </source>
</evidence>
<dbReference type="InterPro" id="IPR029201">
    <property type="entry name" value="Jiraiya"/>
</dbReference>
<name>A0ABP0FAM5_CLALP</name>
<accession>A0ABP0FAM5</accession>
<dbReference type="PANTHER" id="PTHR39947:SF1">
    <property type="entry name" value="IP19862P"/>
    <property type="match status" value="1"/>
</dbReference>
<gene>
    <name evidence="2" type="ORF">CVLEPA_LOCUS6193</name>
</gene>
<organism evidence="2 3">
    <name type="scientific">Clavelina lepadiformis</name>
    <name type="common">Light-bulb sea squirt</name>
    <name type="synonym">Ascidia lepadiformis</name>
    <dbReference type="NCBI Taxonomy" id="159417"/>
    <lineage>
        <taxon>Eukaryota</taxon>
        <taxon>Metazoa</taxon>
        <taxon>Chordata</taxon>
        <taxon>Tunicata</taxon>
        <taxon>Ascidiacea</taxon>
        <taxon>Aplousobranchia</taxon>
        <taxon>Clavelinidae</taxon>
        <taxon>Clavelina</taxon>
    </lineage>
</organism>
<feature type="transmembrane region" description="Helical" evidence="1">
    <location>
        <begin position="82"/>
        <end position="108"/>
    </location>
</feature>
<keyword evidence="3" id="KW-1185">Reference proteome</keyword>
<comment type="caution">
    <text evidence="2">The sequence shown here is derived from an EMBL/GenBank/DDBJ whole genome shotgun (WGS) entry which is preliminary data.</text>
</comment>
<keyword evidence="1" id="KW-0472">Membrane</keyword>
<dbReference type="EMBL" id="CAWYQH010000035">
    <property type="protein sequence ID" value="CAK8676751.1"/>
    <property type="molecule type" value="Genomic_DNA"/>
</dbReference>
<keyword evidence="1" id="KW-1133">Transmembrane helix</keyword>
<feature type="transmembrane region" description="Helical" evidence="1">
    <location>
        <begin position="200"/>
        <end position="222"/>
    </location>
</feature>
<dbReference type="Proteomes" id="UP001642483">
    <property type="component" value="Unassembled WGS sequence"/>
</dbReference>
<evidence type="ECO:0000313" key="3">
    <source>
        <dbReference type="Proteomes" id="UP001642483"/>
    </source>
</evidence>
<evidence type="ECO:0000313" key="2">
    <source>
        <dbReference type="EMBL" id="CAK8676751.1"/>
    </source>
</evidence>
<protein>
    <submittedName>
        <fullName evidence="2">Uncharacterized protein</fullName>
    </submittedName>
</protein>
<dbReference type="Pfam" id="PF15038">
    <property type="entry name" value="Jiraiya"/>
    <property type="match status" value="1"/>
</dbReference>
<keyword evidence="1" id="KW-0812">Transmembrane</keyword>
<feature type="transmembrane region" description="Helical" evidence="1">
    <location>
        <begin position="170"/>
        <end position="194"/>
    </location>
</feature>
<dbReference type="PANTHER" id="PTHR39947">
    <property type="entry name" value="IP19862P"/>
    <property type="match status" value="1"/>
</dbReference>
<proteinExistence type="predicted"/>